<feature type="region of interest" description="Disordered" evidence="1">
    <location>
        <begin position="278"/>
        <end position="362"/>
    </location>
</feature>
<evidence type="ECO:0000256" key="1">
    <source>
        <dbReference type="SAM" id="MobiDB-lite"/>
    </source>
</evidence>
<feature type="region of interest" description="Disordered" evidence="1">
    <location>
        <begin position="18"/>
        <end position="113"/>
    </location>
</feature>
<name>A0A0R3T2V3_RODNA</name>
<feature type="compositionally biased region" description="Basic and acidic residues" evidence="1">
    <location>
        <begin position="631"/>
        <end position="645"/>
    </location>
</feature>
<feature type="compositionally biased region" description="Polar residues" evidence="1">
    <location>
        <begin position="901"/>
        <end position="967"/>
    </location>
</feature>
<dbReference type="Proteomes" id="UP000278807">
    <property type="component" value="Unassembled WGS sequence"/>
</dbReference>
<feature type="compositionally biased region" description="Basic residues" evidence="1">
    <location>
        <begin position="42"/>
        <end position="56"/>
    </location>
</feature>
<reference evidence="2 3" key="2">
    <citation type="submission" date="2018-11" db="EMBL/GenBank/DDBJ databases">
        <authorList>
            <consortium name="Pathogen Informatics"/>
        </authorList>
    </citation>
    <scope>NUCLEOTIDE SEQUENCE [LARGE SCALE GENOMIC DNA]</scope>
</reference>
<dbReference type="OrthoDB" id="6250648at2759"/>
<dbReference type="AlphaFoldDB" id="A0A0R3T2V3"/>
<feature type="region of interest" description="Disordered" evidence="1">
    <location>
        <begin position="566"/>
        <end position="648"/>
    </location>
</feature>
<protein>
    <submittedName>
        <fullName evidence="4">Bromo adjacent homology domain-containing 1 protein</fullName>
    </submittedName>
</protein>
<evidence type="ECO:0000313" key="3">
    <source>
        <dbReference type="Proteomes" id="UP000278807"/>
    </source>
</evidence>
<feature type="compositionally biased region" description="Polar residues" evidence="1">
    <location>
        <begin position="83"/>
        <end position="98"/>
    </location>
</feature>
<feature type="region of interest" description="Disordered" evidence="1">
    <location>
        <begin position="883"/>
        <end position="969"/>
    </location>
</feature>
<dbReference type="WBParaSite" id="HNAJ_0000129801-mRNA-1">
    <property type="protein sequence ID" value="HNAJ_0000129801-mRNA-1"/>
    <property type="gene ID" value="HNAJ_0000129801"/>
</dbReference>
<sequence>MLTRNRGKFKSVVEILGLKKKNKKSSSRVKESSKSESPSGSRIKKVSSIKSKKVARRKNDAQLDEASKLDNEGKKRLNIVGVSENSTETSQFKPTVSTKKLESKNSRQKTGKSRISVNVNKNFALCDPDLFELLGEIKHTGRLFRSRRKYLATKAKEKQQPKAFSPANFYFKDDAQESLFKRLVETLEEINSEMDTKDAVLASCSIVRPGIRKSLRIRRKLRRKNAIDLCKVRLRPNPRRKRFSDASLSDVEMETHSTNLNRGDRNVSLAAKKLAMAKSRAVDERRNASTTRSRTAKFSYRRKKVRSLRRNTVGRRMRVGEVSEDYEDSLSNEAAPVPETQEQPQESTDDPEHTAEEQRRRIMNPQLSLLGRLLLGMHCTAVSGENENEILIKNLSNDDCKMLTQRITGTIFTLKTLSTIKDEESGEEKFNVVLVYLDNAQSIVSDEIARSEDGNQQMLRKKPTPNFSRSKSVREGRKRSVRQAHPLQILGLRHLRAQVEAAKNSLSEVNPDETRASTKTEESLKPELPKSRVLPAFFLNHVRRAPSRRVVRKVYTGSALVPKILHRRRSQATATSSNQPHFALSPQYSQSQTPAVTTLSMPSENTQLPQVHASEVTSSTIQIDKDNEENADLKKEDMTSDKEANSTDAHSICAEQSCINNPASSMSASQLLKLKRQQDDKQNPQPTSGSSSAITTSAVTSLVDTVAKITLSKPIAAIPTLQSTTQKLTQVQGLRIDRSGKLVACSSSSVITLPASTPVVTRANPTTSTLVSRAMTFLVPSISSPVTTIVSHQIPIVSPPLLPHIQAQRPNIVPTKRVPIRSAVTLSAKLPLIPLANPSAVPKMDGSILTSAAVVQTPPATSCADLPSKRPMIHKCHTLRKISPKIPPLPSASGASASPSTLKSILESGSRTSEVVSPTSLTSTQLPIRSSSNDSTFVTTVSQPPVMSTGSRQDNQTPSAHHQSRGTWQVGGRAIVLDVSLNRCSNSTASPAPQ</sequence>
<feature type="region of interest" description="Disordered" evidence="1">
    <location>
        <begin position="503"/>
        <end position="526"/>
    </location>
</feature>
<evidence type="ECO:0000313" key="4">
    <source>
        <dbReference type="WBParaSite" id="HNAJ_0000129801-mRNA-1"/>
    </source>
</evidence>
<evidence type="ECO:0000313" key="2">
    <source>
        <dbReference type="EMBL" id="VDN97157.1"/>
    </source>
</evidence>
<proteinExistence type="predicted"/>
<feature type="compositionally biased region" description="Basic and acidic residues" evidence="1">
    <location>
        <begin position="57"/>
        <end position="75"/>
    </location>
</feature>
<feature type="compositionally biased region" description="Basic residues" evidence="1">
    <location>
        <begin position="18"/>
        <end position="27"/>
    </location>
</feature>
<feature type="region of interest" description="Disordered" evidence="1">
    <location>
        <begin position="673"/>
        <end position="694"/>
    </location>
</feature>
<feature type="compositionally biased region" description="Basic and acidic residues" evidence="1">
    <location>
        <begin position="350"/>
        <end position="360"/>
    </location>
</feature>
<accession>A0A0R3T2V3</accession>
<feature type="compositionally biased region" description="Polar residues" evidence="1">
    <location>
        <begin position="571"/>
        <end position="622"/>
    </location>
</feature>
<dbReference type="EMBL" id="UZAE01000486">
    <property type="protein sequence ID" value="VDN97157.1"/>
    <property type="molecule type" value="Genomic_DNA"/>
</dbReference>
<gene>
    <name evidence="2" type="ORF">HNAJ_LOCUS1298</name>
</gene>
<feature type="compositionally biased region" description="Low complexity" evidence="1">
    <location>
        <begin position="891"/>
        <end position="900"/>
    </location>
</feature>
<feature type="compositionally biased region" description="Basic residues" evidence="1">
    <location>
        <begin position="299"/>
        <end position="317"/>
    </location>
</feature>
<feature type="compositionally biased region" description="Basic and acidic residues" evidence="1">
    <location>
        <begin position="512"/>
        <end position="526"/>
    </location>
</feature>
<feature type="region of interest" description="Disordered" evidence="1">
    <location>
        <begin position="448"/>
        <end position="485"/>
    </location>
</feature>
<keyword evidence="3" id="KW-1185">Reference proteome</keyword>
<reference evidence="4" key="1">
    <citation type="submission" date="2017-02" db="UniProtKB">
        <authorList>
            <consortium name="WormBaseParasite"/>
        </authorList>
    </citation>
    <scope>IDENTIFICATION</scope>
</reference>
<organism evidence="4">
    <name type="scientific">Rodentolepis nana</name>
    <name type="common">Dwarf tapeworm</name>
    <name type="synonym">Hymenolepis nana</name>
    <dbReference type="NCBI Taxonomy" id="102285"/>
    <lineage>
        <taxon>Eukaryota</taxon>
        <taxon>Metazoa</taxon>
        <taxon>Spiralia</taxon>
        <taxon>Lophotrochozoa</taxon>
        <taxon>Platyhelminthes</taxon>
        <taxon>Cestoda</taxon>
        <taxon>Eucestoda</taxon>
        <taxon>Cyclophyllidea</taxon>
        <taxon>Hymenolepididae</taxon>
        <taxon>Rodentolepis</taxon>
    </lineage>
</organism>